<dbReference type="AlphaFoldDB" id="A0A7U7G7Y7"/>
<gene>
    <name evidence="1" type="ORF">BN874_1190014</name>
</gene>
<keyword evidence="2" id="KW-1185">Reference proteome</keyword>
<dbReference type="EMBL" id="CBTK010000023">
    <property type="protein sequence ID" value="CDH43348.1"/>
    <property type="molecule type" value="Genomic_DNA"/>
</dbReference>
<comment type="caution">
    <text evidence="1">The sequence shown here is derived from an EMBL/GenBank/DDBJ whole genome shotgun (WGS) entry which is preliminary data.</text>
</comment>
<dbReference type="Proteomes" id="UP000019184">
    <property type="component" value="Unassembled WGS sequence"/>
</dbReference>
<proteinExistence type="predicted"/>
<organism evidence="1 2">
    <name type="scientific">Candidatus Contendobacter odensis Run_B_J11</name>
    <dbReference type="NCBI Taxonomy" id="1400861"/>
    <lineage>
        <taxon>Bacteria</taxon>
        <taxon>Pseudomonadati</taxon>
        <taxon>Pseudomonadota</taxon>
        <taxon>Gammaproteobacteria</taxon>
        <taxon>Candidatus Competibacteraceae</taxon>
        <taxon>Candidatus Contendibacter</taxon>
    </lineage>
</organism>
<reference evidence="1 2" key="1">
    <citation type="journal article" date="2014" name="ISME J.">
        <title>Candidatus Competibacter-lineage genomes retrieved from metagenomes reveal functional metabolic diversity.</title>
        <authorList>
            <person name="McIlroy S.J."/>
            <person name="Albertsen M."/>
            <person name="Andresen E.K."/>
            <person name="Saunders A.M."/>
            <person name="Kristiansen R."/>
            <person name="Stokholm-Bjerregaard M."/>
            <person name="Nielsen K.L."/>
            <person name="Nielsen P.H."/>
        </authorList>
    </citation>
    <scope>NUCLEOTIDE SEQUENCE [LARGE SCALE GENOMIC DNA]</scope>
    <source>
        <strain evidence="1 2">Run_B_J11</strain>
    </source>
</reference>
<evidence type="ECO:0000313" key="2">
    <source>
        <dbReference type="Proteomes" id="UP000019184"/>
    </source>
</evidence>
<evidence type="ECO:0000313" key="1">
    <source>
        <dbReference type="EMBL" id="CDH43348.1"/>
    </source>
</evidence>
<protein>
    <submittedName>
        <fullName evidence="1">Uncharacterized protein</fullName>
    </submittedName>
</protein>
<name>A0A7U7G7Y7_9GAMM</name>
<sequence length="32" mass="3525">MEIEPAIVAVKEQLRQVAVLSLDESGMRVKGK</sequence>
<accession>A0A7U7G7Y7</accession>